<accession>A0A0P1B486</accession>
<sequence>MPRGNADISRFTSIMKAKESEMRLNRFKLLVGQPFEGCVSTFELEKGQKNVESCQQLHRMPYLNAAEVEDLVGKWLDT</sequence>
<evidence type="ECO:0000313" key="1">
    <source>
        <dbReference type="EMBL" id="CEG48717.1"/>
    </source>
</evidence>
<dbReference type="GeneID" id="36401584"/>
<proteinExistence type="predicted"/>
<keyword evidence="2" id="KW-1185">Reference proteome</keyword>
<dbReference type="AlphaFoldDB" id="A0A0P1B486"/>
<dbReference type="Proteomes" id="UP000054928">
    <property type="component" value="Unassembled WGS sequence"/>
</dbReference>
<organism evidence="1 2">
    <name type="scientific">Plasmopara halstedii</name>
    <name type="common">Downy mildew of sunflower</name>
    <dbReference type="NCBI Taxonomy" id="4781"/>
    <lineage>
        <taxon>Eukaryota</taxon>
        <taxon>Sar</taxon>
        <taxon>Stramenopiles</taxon>
        <taxon>Oomycota</taxon>
        <taxon>Peronosporomycetes</taxon>
        <taxon>Peronosporales</taxon>
        <taxon>Peronosporaceae</taxon>
        <taxon>Plasmopara</taxon>
    </lineage>
</organism>
<name>A0A0P1B486_PLAHL</name>
<dbReference type="STRING" id="4781.A0A0P1B486"/>
<protein>
    <submittedName>
        <fullName evidence="1">Uncharacterized protein</fullName>
    </submittedName>
</protein>
<evidence type="ECO:0000313" key="2">
    <source>
        <dbReference type="Proteomes" id="UP000054928"/>
    </source>
</evidence>
<dbReference type="EMBL" id="CCYD01003042">
    <property type="protein sequence ID" value="CEG48717.1"/>
    <property type="molecule type" value="Genomic_DNA"/>
</dbReference>
<dbReference type="RefSeq" id="XP_024585086.1">
    <property type="nucleotide sequence ID" value="XM_024719826.1"/>
</dbReference>
<reference evidence="2" key="1">
    <citation type="submission" date="2014-09" db="EMBL/GenBank/DDBJ databases">
        <authorList>
            <person name="Sharma Rahul"/>
            <person name="Thines Marco"/>
        </authorList>
    </citation>
    <scope>NUCLEOTIDE SEQUENCE [LARGE SCALE GENOMIC DNA]</scope>
</reference>